<name>A0A3Q0IQB1_DIACI</name>
<protein>
    <submittedName>
        <fullName evidence="12">Mitochondrial carrier homolog 1-like isoform X2</fullName>
    </submittedName>
</protein>
<dbReference type="AlphaFoldDB" id="A0A3Q0IQB1"/>
<evidence type="ECO:0000256" key="9">
    <source>
        <dbReference type="PROSITE-ProRule" id="PRU00282"/>
    </source>
</evidence>
<evidence type="ECO:0000256" key="2">
    <source>
        <dbReference type="ARBA" id="ARBA00006375"/>
    </source>
</evidence>
<feature type="repeat" description="Solcar" evidence="9">
    <location>
        <begin position="113"/>
        <end position="203"/>
    </location>
</feature>
<dbReference type="InterPro" id="IPR018108">
    <property type="entry name" value="MCP_transmembrane"/>
</dbReference>
<sequence length="302" mass="34246">MEPEDHEEENNFTVAEQKTLEMKLLVSVVLHPLDYAKNLIMMGYEPLPPYQSYWFGKPYYLYPNVLKYVRHIYSVDGVLGCFRGIVCKSSALVVQNTLITYFDKKYPAPQIGDSLQSKLKRNIVVKCICTLASHPLQMMAVRCMAQFVGRERLYSEWNPLANLLTILKLEGLAGLFKGFWAKLLGEVALVTASVVIVHSIHRMIKSNSDSDNSEKSMVFVSTVVNFACVSYFYPYNVVSTTMSVNGAGLSIGQPPMSPIFANTHHCYTYLSYMNQLKRGSNLFYRWVPTVSRSDDILKLRSA</sequence>
<keyword evidence="4" id="KW-0677">Repeat</keyword>
<dbReference type="PANTHER" id="PTHR10780">
    <property type="entry name" value="MITOCHONDRIAL CARRIER HOMOLOG"/>
    <property type="match status" value="1"/>
</dbReference>
<dbReference type="Gene3D" id="1.50.40.10">
    <property type="entry name" value="Mitochondrial carrier domain"/>
    <property type="match status" value="1"/>
</dbReference>
<evidence type="ECO:0000256" key="4">
    <source>
        <dbReference type="ARBA" id="ARBA00022737"/>
    </source>
</evidence>
<comment type="similarity">
    <text evidence="2 10">Belongs to the mitochondrial carrier (TC 2.A.29) family.</text>
</comment>
<keyword evidence="3 9" id="KW-0812">Transmembrane</keyword>
<keyword evidence="11" id="KW-1185">Reference proteome</keyword>
<keyword evidence="8 9" id="KW-0472">Membrane</keyword>
<keyword evidence="7" id="KW-0496">Mitochondrion</keyword>
<evidence type="ECO:0000256" key="3">
    <source>
        <dbReference type="ARBA" id="ARBA00022692"/>
    </source>
</evidence>
<evidence type="ECO:0000256" key="5">
    <source>
        <dbReference type="ARBA" id="ARBA00022787"/>
    </source>
</evidence>
<reference evidence="12" key="1">
    <citation type="submission" date="2025-08" db="UniProtKB">
        <authorList>
            <consortium name="RefSeq"/>
        </authorList>
    </citation>
    <scope>IDENTIFICATION</scope>
</reference>
<evidence type="ECO:0000313" key="12">
    <source>
        <dbReference type="RefSeq" id="XP_026678432.1"/>
    </source>
</evidence>
<dbReference type="InterPro" id="IPR023395">
    <property type="entry name" value="MCP_dom_sf"/>
</dbReference>
<comment type="subcellular location">
    <subcellularLocation>
        <location evidence="1">Mitochondrion outer membrane</location>
        <topology evidence="1">Multi-pass membrane protein</topology>
    </subcellularLocation>
</comment>
<dbReference type="RefSeq" id="XP_026678432.1">
    <property type="nucleotide sequence ID" value="XM_026822631.1"/>
</dbReference>
<dbReference type="GeneID" id="103507887"/>
<dbReference type="SUPFAM" id="SSF103506">
    <property type="entry name" value="Mitochondrial carrier"/>
    <property type="match status" value="1"/>
</dbReference>
<evidence type="ECO:0000256" key="6">
    <source>
        <dbReference type="ARBA" id="ARBA00022989"/>
    </source>
</evidence>
<keyword evidence="6" id="KW-1133">Transmembrane helix</keyword>
<keyword evidence="5" id="KW-1000">Mitochondrion outer membrane</keyword>
<accession>A0A3Q0IQB1</accession>
<dbReference type="GO" id="GO:0005741">
    <property type="term" value="C:mitochondrial outer membrane"/>
    <property type="evidence" value="ECO:0007669"/>
    <property type="project" value="UniProtKB-SubCell"/>
</dbReference>
<evidence type="ECO:0000313" key="11">
    <source>
        <dbReference type="Proteomes" id="UP000079169"/>
    </source>
</evidence>
<organism evidence="11 12">
    <name type="scientific">Diaphorina citri</name>
    <name type="common">Asian citrus psyllid</name>
    <dbReference type="NCBI Taxonomy" id="121845"/>
    <lineage>
        <taxon>Eukaryota</taxon>
        <taxon>Metazoa</taxon>
        <taxon>Ecdysozoa</taxon>
        <taxon>Arthropoda</taxon>
        <taxon>Hexapoda</taxon>
        <taxon>Insecta</taxon>
        <taxon>Pterygota</taxon>
        <taxon>Neoptera</taxon>
        <taxon>Paraneoptera</taxon>
        <taxon>Hemiptera</taxon>
        <taxon>Sternorrhyncha</taxon>
        <taxon>Psylloidea</taxon>
        <taxon>Psyllidae</taxon>
        <taxon>Diaphorininae</taxon>
        <taxon>Diaphorina</taxon>
    </lineage>
</organism>
<gene>
    <name evidence="12" type="primary">LOC103507887</name>
</gene>
<evidence type="ECO:0000256" key="7">
    <source>
        <dbReference type="ARBA" id="ARBA00023128"/>
    </source>
</evidence>
<keyword evidence="10" id="KW-0813">Transport</keyword>
<dbReference type="Proteomes" id="UP000079169">
    <property type="component" value="Unplaced"/>
</dbReference>
<evidence type="ECO:0000256" key="10">
    <source>
        <dbReference type="RuleBase" id="RU000488"/>
    </source>
</evidence>
<dbReference type="PROSITE" id="PS50920">
    <property type="entry name" value="SOLCAR"/>
    <property type="match status" value="1"/>
</dbReference>
<evidence type="ECO:0000256" key="8">
    <source>
        <dbReference type="ARBA" id="ARBA00023136"/>
    </source>
</evidence>
<proteinExistence type="inferred from homology"/>
<dbReference type="PANTHER" id="PTHR10780:SF18">
    <property type="entry name" value="LD43650P"/>
    <property type="match status" value="1"/>
</dbReference>
<dbReference type="Pfam" id="PF00153">
    <property type="entry name" value="Mito_carr"/>
    <property type="match status" value="1"/>
</dbReference>
<evidence type="ECO:0000256" key="1">
    <source>
        <dbReference type="ARBA" id="ARBA00004374"/>
    </source>
</evidence>